<keyword evidence="2 8" id="KW-0812">Transmembrane</keyword>
<keyword evidence="3" id="KW-0677">Repeat</keyword>
<evidence type="ECO:0000256" key="2">
    <source>
        <dbReference type="ARBA" id="ARBA00022692"/>
    </source>
</evidence>
<evidence type="ECO:0000313" key="10">
    <source>
        <dbReference type="EMBL" id="PZO86080.1"/>
    </source>
</evidence>
<feature type="domain" description="HemY N-terminal" evidence="9">
    <location>
        <begin position="28"/>
        <end position="135"/>
    </location>
</feature>
<evidence type="ECO:0000313" key="11">
    <source>
        <dbReference type="Proteomes" id="UP000249557"/>
    </source>
</evidence>
<sequence length="457" mass="50606">MPLLRALWFFIQLSIIVVAAVWLLSQRGTVDIVWNEYSVSGNLGIFLLAAVLIAIVAVGLLRIIGAVVNAPEKFSRRRIEKNRRKGFQALTRGFVAIAAGDAKKASGFAREVRKLLPDETGLPLLLEAQAARLRGDEGDARQSFEKLLHDKDAAFFGVRGLLKSSIDAGDPVGALSFARVALDKNPKQPWVLKTVYELEIENKHWHAAMQLLDRARKQGAIEKDRARKDEIALLHVLAGEHRLARDENGEINRLERALKLDPHFVPTVLRLGEIYLEKNKKSKAAALVEKAWKVNPHPDLAALWEKLSPDASADPLRRVRWFEKLAVLRPDSADAQIAVAKAAMDCGLSGEAKAYLTTAEYIRPTARLYRLRADVEEVSTHNAAMVRGWLDKAASAAPDSVWYCTLSGNIYDRWSPVALPHGSFNTIEWGIPVGGAKIVSRSLDNGADLDPLMIETY</sequence>
<accession>A0A2W4ZUX4</accession>
<dbReference type="GO" id="GO:0016020">
    <property type="term" value="C:membrane"/>
    <property type="evidence" value="ECO:0007669"/>
    <property type="project" value="UniProtKB-SubCell"/>
</dbReference>
<name>A0A2W4ZUX4_9BACT</name>
<dbReference type="SUPFAM" id="SSF81901">
    <property type="entry name" value="HCP-like"/>
    <property type="match status" value="1"/>
</dbReference>
<dbReference type="InterPro" id="IPR019734">
    <property type="entry name" value="TPR_rpt"/>
</dbReference>
<proteinExistence type="predicted"/>
<evidence type="ECO:0000256" key="4">
    <source>
        <dbReference type="ARBA" id="ARBA00022803"/>
    </source>
</evidence>
<dbReference type="SUPFAM" id="SSF48452">
    <property type="entry name" value="TPR-like"/>
    <property type="match status" value="1"/>
</dbReference>
<feature type="transmembrane region" description="Helical" evidence="8">
    <location>
        <begin position="7"/>
        <end position="25"/>
    </location>
</feature>
<comment type="subcellular location">
    <subcellularLocation>
        <location evidence="1">Membrane</location>
    </subcellularLocation>
</comment>
<dbReference type="PANTHER" id="PTHR45586:SF1">
    <property type="entry name" value="LIPOPOLYSACCHARIDE ASSEMBLY PROTEIN B"/>
    <property type="match status" value="1"/>
</dbReference>
<evidence type="ECO:0000256" key="1">
    <source>
        <dbReference type="ARBA" id="ARBA00004370"/>
    </source>
</evidence>
<dbReference type="Pfam" id="PF07219">
    <property type="entry name" value="HemY_N"/>
    <property type="match status" value="1"/>
</dbReference>
<protein>
    <submittedName>
        <fullName evidence="10">Heme biosynthesis protein HemY</fullName>
    </submittedName>
</protein>
<evidence type="ECO:0000256" key="6">
    <source>
        <dbReference type="ARBA" id="ARBA00023136"/>
    </source>
</evidence>
<comment type="caution">
    <text evidence="10">The sequence shown here is derived from an EMBL/GenBank/DDBJ whole genome shotgun (WGS) entry which is preliminary data.</text>
</comment>
<dbReference type="PANTHER" id="PTHR45586">
    <property type="entry name" value="TPR REPEAT-CONTAINING PROTEIN PA4667"/>
    <property type="match status" value="1"/>
</dbReference>
<organism evidence="10 11">
    <name type="scientific">Micavibrio aeruginosavorus</name>
    <dbReference type="NCBI Taxonomy" id="349221"/>
    <lineage>
        <taxon>Bacteria</taxon>
        <taxon>Pseudomonadati</taxon>
        <taxon>Bdellovibrionota</taxon>
        <taxon>Bdellovibrionia</taxon>
        <taxon>Bdellovibrionales</taxon>
        <taxon>Pseudobdellovibrionaceae</taxon>
        <taxon>Micavibrio</taxon>
    </lineage>
</organism>
<dbReference type="Gene3D" id="1.25.40.10">
    <property type="entry name" value="Tetratricopeptide repeat domain"/>
    <property type="match status" value="1"/>
</dbReference>
<keyword evidence="5 8" id="KW-1133">Transmembrane helix</keyword>
<dbReference type="InterPro" id="IPR010817">
    <property type="entry name" value="HemY_N"/>
</dbReference>
<dbReference type="InterPro" id="IPR051012">
    <property type="entry name" value="CellSynth/LPSAsmb/PSIAsmb"/>
</dbReference>
<evidence type="ECO:0000259" key="9">
    <source>
        <dbReference type="Pfam" id="PF07219"/>
    </source>
</evidence>
<feature type="repeat" description="TPR" evidence="7">
    <location>
        <begin position="265"/>
        <end position="298"/>
    </location>
</feature>
<dbReference type="AlphaFoldDB" id="A0A2W4ZUX4"/>
<evidence type="ECO:0000256" key="7">
    <source>
        <dbReference type="PROSITE-ProRule" id="PRU00339"/>
    </source>
</evidence>
<gene>
    <name evidence="10" type="ORF">DI626_07020</name>
</gene>
<reference evidence="10 11" key="1">
    <citation type="submission" date="2017-08" db="EMBL/GenBank/DDBJ databases">
        <title>Infants hospitalized years apart are colonized by the same room-sourced microbial strains.</title>
        <authorList>
            <person name="Brooks B."/>
            <person name="Olm M.R."/>
            <person name="Firek B.A."/>
            <person name="Baker R."/>
            <person name="Thomas B.C."/>
            <person name="Morowitz M.J."/>
            <person name="Banfield J.F."/>
        </authorList>
    </citation>
    <scope>NUCLEOTIDE SEQUENCE [LARGE SCALE GENOMIC DNA]</scope>
    <source>
        <strain evidence="10">S2_018_000_R2_104</strain>
    </source>
</reference>
<dbReference type="Proteomes" id="UP000249557">
    <property type="component" value="Unassembled WGS sequence"/>
</dbReference>
<dbReference type="PROSITE" id="PS50005">
    <property type="entry name" value="TPR"/>
    <property type="match status" value="1"/>
</dbReference>
<dbReference type="EMBL" id="QFNK01000133">
    <property type="protein sequence ID" value="PZO86080.1"/>
    <property type="molecule type" value="Genomic_DNA"/>
</dbReference>
<keyword evidence="6 8" id="KW-0472">Membrane</keyword>
<evidence type="ECO:0000256" key="3">
    <source>
        <dbReference type="ARBA" id="ARBA00022737"/>
    </source>
</evidence>
<dbReference type="Pfam" id="PF14559">
    <property type="entry name" value="TPR_19"/>
    <property type="match status" value="1"/>
</dbReference>
<feature type="transmembrane region" description="Helical" evidence="8">
    <location>
        <begin position="45"/>
        <end position="68"/>
    </location>
</feature>
<dbReference type="InterPro" id="IPR011990">
    <property type="entry name" value="TPR-like_helical_dom_sf"/>
</dbReference>
<keyword evidence="4 7" id="KW-0802">TPR repeat</keyword>
<evidence type="ECO:0000256" key="8">
    <source>
        <dbReference type="SAM" id="Phobius"/>
    </source>
</evidence>
<evidence type="ECO:0000256" key="5">
    <source>
        <dbReference type="ARBA" id="ARBA00022989"/>
    </source>
</evidence>